<dbReference type="Proteomes" id="UP001239909">
    <property type="component" value="Unassembled WGS sequence"/>
</dbReference>
<evidence type="ECO:0000256" key="8">
    <source>
        <dbReference type="RuleBase" id="RU362116"/>
    </source>
</evidence>
<comment type="subcellular location">
    <subcellularLocation>
        <location evidence="1 8">Bacterial flagellum basal body</location>
    </subcellularLocation>
</comment>
<keyword evidence="12" id="KW-0966">Cell projection</keyword>
<keyword evidence="4 8" id="KW-0975">Bacterial flagellum</keyword>
<feature type="domain" description="Flagellar basal-body/hook protein C-terminal" evidence="10">
    <location>
        <begin position="215"/>
        <end position="260"/>
    </location>
</feature>
<dbReference type="InterPro" id="IPR010930">
    <property type="entry name" value="Flg_bb/hook_C_dom"/>
</dbReference>
<dbReference type="EMBL" id="BSYI01000022">
    <property type="protein sequence ID" value="GMG83641.1"/>
    <property type="molecule type" value="Genomic_DNA"/>
</dbReference>
<dbReference type="NCBIfam" id="TIGR03506">
    <property type="entry name" value="FlgEFG_subfam"/>
    <property type="match status" value="2"/>
</dbReference>
<comment type="similarity">
    <text evidence="2 8">Belongs to the flagella basal body rod proteins family.</text>
</comment>
<dbReference type="PANTHER" id="PTHR30435">
    <property type="entry name" value="FLAGELLAR PROTEIN"/>
    <property type="match status" value="1"/>
</dbReference>
<dbReference type="InterPro" id="IPR001444">
    <property type="entry name" value="Flag_bb_rod_N"/>
</dbReference>
<evidence type="ECO:0000256" key="6">
    <source>
        <dbReference type="ARBA" id="ARBA00032912"/>
    </source>
</evidence>
<dbReference type="RefSeq" id="WP_285672435.1">
    <property type="nucleotide sequence ID" value="NZ_BSYI01000022.1"/>
</dbReference>
<name>A0ABQ6LK61_9RHOB</name>
<dbReference type="NCBIfam" id="TIGR02488">
    <property type="entry name" value="flgG_G_neg"/>
    <property type="match status" value="1"/>
</dbReference>
<dbReference type="PANTHER" id="PTHR30435:SF19">
    <property type="entry name" value="FLAGELLAR BASAL-BODY ROD PROTEIN FLGG"/>
    <property type="match status" value="1"/>
</dbReference>
<feature type="domain" description="Flagellar hook protein FlgE/F/G-like D1" evidence="11">
    <location>
        <begin position="96"/>
        <end position="159"/>
    </location>
</feature>
<protein>
    <recommendedName>
        <fullName evidence="3 7">Flagellar basal-body rod protein FlgG</fullName>
    </recommendedName>
    <alternativeName>
        <fullName evidence="6 8">Distal rod protein</fullName>
    </alternativeName>
</protein>
<sequence>MQALKIAATGMAAQQLRVTVTANNISNMSTTAFDPRRAEFADLHYQQLRTPGAITAASGEILPSGVQLGLGVRPAAVSMEVRQGASRETGGELDIAIEGQGYLEIELPSGESAYTRDGALKVSADGELVTSEGYAIVPAVTLPEDAREIVINADGTVYARFENQVEVQQIGELTLAAFINEKGLEAIGDNLFRETAASGAPNPGEPGVDGRGLLRQGYLEDSGVDVVAEITELIEAQRGYELNSQVLKAADEMLSTTSRLR</sequence>
<evidence type="ECO:0000259" key="10">
    <source>
        <dbReference type="Pfam" id="PF06429"/>
    </source>
</evidence>
<comment type="caution">
    <text evidence="12">The sequence shown here is derived from an EMBL/GenBank/DDBJ whole genome shotgun (WGS) entry which is preliminary data.</text>
</comment>
<dbReference type="InterPro" id="IPR037925">
    <property type="entry name" value="FlgE/F/G-like"/>
</dbReference>
<accession>A0ABQ6LK61</accession>
<dbReference type="SUPFAM" id="SSF117143">
    <property type="entry name" value="Flagellar hook protein flgE"/>
    <property type="match status" value="1"/>
</dbReference>
<dbReference type="Pfam" id="PF06429">
    <property type="entry name" value="Flg_bbr_C"/>
    <property type="match status" value="1"/>
</dbReference>
<keyword evidence="12" id="KW-0969">Cilium</keyword>
<dbReference type="Pfam" id="PF22692">
    <property type="entry name" value="LlgE_F_G_D1"/>
    <property type="match status" value="1"/>
</dbReference>
<reference evidence="12 13" key="1">
    <citation type="submission" date="2023-04" db="EMBL/GenBank/DDBJ databases">
        <title>Marinoamorphus aggregata gen. nov., sp. Nov., isolate from tissue of brittle star Ophioplocus japonicus.</title>
        <authorList>
            <person name="Kawano K."/>
            <person name="Sawayama S."/>
            <person name="Nakagawa S."/>
        </authorList>
    </citation>
    <scope>NUCLEOTIDE SEQUENCE [LARGE SCALE GENOMIC DNA]</scope>
    <source>
        <strain evidence="12 13">NKW23</strain>
    </source>
</reference>
<evidence type="ECO:0000256" key="5">
    <source>
        <dbReference type="ARBA" id="ARBA00025933"/>
    </source>
</evidence>
<comment type="subunit">
    <text evidence="5 8">The basal body constitutes a major portion of the flagellar organelle and consists of four rings (L,P,S, and M) mounted on a central rod. The rod consists of about 26 subunits of FlgG in the distal portion, and FlgB, FlgC and FlgF are thought to build up the proximal portion of the rod with about 6 subunits each.</text>
</comment>
<proteinExistence type="inferred from homology"/>
<evidence type="ECO:0000259" key="11">
    <source>
        <dbReference type="Pfam" id="PF22692"/>
    </source>
</evidence>
<dbReference type="Pfam" id="PF00460">
    <property type="entry name" value="Flg_bb_rod"/>
    <property type="match status" value="1"/>
</dbReference>
<feature type="domain" description="Flagellar basal body rod protein N-terminal" evidence="9">
    <location>
        <begin position="4"/>
        <end position="31"/>
    </location>
</feature>
<gene>
    <name evidence="12" type="primary">flgG</name>
    <name evidence="12" type="ORF">LNKW23_28540</name>
</gene>
<keyword evidence="12" id="KW-0282">Flagellum</keyword>
<evidence type="ECO:0000256" key="1">
    <source>
        <dbReference type="ARBA" id="ARBA00004117"/>
    </source>
</evidence>
<dbReference type="PROSITE" id="PS00588">
    <property type="entry name" value="FLAGELLA_BB_ROD"/>
    <property type="match status" value="1"/>
</dbReference>
<dbReference type="InterPro" id="IPR019776">
    <property type="entry name" value="Flagellar_basal_body_rod_CS"/>
</dbReference>
<dbReference type="InterPro" id="IPR053967">
    <property type="entry name" value="LlgE_F_G-like_D1"/>
</dbReference>
<evidence type="ECO:0000313" key="13">
    <source>
        <dbReference type="Proteomes" id="UP001239909"/>
    </source>
</evidence>
<dbReference type="InterPro" id="IPR012834">
    <property type="entry name" value="FlgG_G_neg"/>
</dbReference>
<evidence type="ECO:0000256" key="2">
    <source>
        <dbReference type="ARBA" id="ARBA00009677"/>
    </source>
</evidence>
<evidence type="ECO:0000259" key="9">
    <source>
        <dbReference type="Pfam" id="PF00460"/>
    </source>
</evidence>
<evidence type="ECO:0000313" key="12">
    <source>
        <dbReference type="EMBL" id="GMG83641.1"/>
    </source>
</evidence>
<evidence type="ECO:0000256" key="3">
    <source>
        <dbReference type="ARBA" id="ARBA00017948"/>
    </source>
</evidence>
<keyword evidence="13" id="KW-1185">Reference proteome</keyword>
<evidence type="ECO:0000256" key="4">
    <source>
        <dbReference type="ARBA" id="ARBA00023143"/>
    </source>
</evidence>
<dbReference type="InterPro" id="IPR020013">
    <property type="entry name" value="Flagellar_FlgE/F/G"/>
</dbReference>
<evidence type="ECO:0000256" key="7">
    <source>
        <dbReference type="NCBIfam" id="TIGR02488"/>
    </source>
</evidence>
<organism evidence="12 13">
    <name type="scientific">Paralimibaculum aggregatum</name>
    <dbReference type="NCBI Taxonomy" id="3036245"/>
    <lineage>
        <taxon>Bacteria</taxon>
        <taxon>Pseudomonadati</taxon>
        <taxon>Pseudomonadota</taxon>
        <taxon>Alphaproteobacteria</taxon>
        <taxon>Rhodobacterales</taxon>
        <taxon>Paracoccaceae</taxon>
        <taxon>Paralimibaculum</taxon>
    </lineage>
</organism>